<keyword evidence="2" id="KW-1185">Reference proteome</keyword>
<dbReference type="STRING" id="1265861.BCAMP_00150"/>
<comment type="caution">
    <text evidence="1">The sequence shown here is derived from an EMBL/GenBank/DDBJ whole genome shotgun (WGS) entry which is preliminary data.</text>
</comment>
<evidence type="ECO:0000313" key="2">
    <source>
        <dbReference type="Proteomes" id="UP000019243"/>
    </source>
</evidence>
<dbReference type="RefSeq" id="WP_035312736.1">
    <property type="nucleotide sequence ID" value="NZ_AODH01000001.1"/>
</dbReference>
<organism evidence="1 2">
    <name type="scientific">Brochothrix campestris FSL F6-1037</name>
    <dbReference type="NCBI Taxonomy" id="1265861"/>
    <lineage>
        <taxon>Bacteria</taxon>
        <taxon>Bacillati</taxon>
        <taxon>Bacillota</taxon>
        <taxon>Bacilli</taxon>
        <taxon>Bacillales</taxon>
        <taxon>Listeriaceae</taxon>
        <taxon>Brochothrix</taxon>
    </lineage>
</organism>
<accession>W7DA76</accession>
<dbReference type="AlphaFoldDB" id="W7DA76"/>
<proteinExistence type="predicted"/>
<sequence length="92" mass="11002">MTKYDSYEYKPTFETLMELLETGREIEFTYKHNEYFIINSNKHGRALILDTEDLSDYTHDINKFVEMAKIYGITLKELFTNHSDEIEFGTIF</sequence>
<gene>
    <name evidence="1" type="ORF">BCAMP_00150</name>
</gene>
<name>W7DA76_9LIST</name>
<protein>
    <submittedName>
        <fullName evidence="1">Uncharacterized protein</fullName>
    </submittedName>
</protein>
<dbReference type="EMBL" id="AODH01000001">
    <property type="protein sequence ID" value="EUJ42163.1"/>
    <property type="molecule type" value="Genomic_DNA"/>
</dbReference>
<dbReference type="Proteomes" id="UP000019243">
    <property type="component" value="Unassembled WGS sequence"/>
</dbReference>
<evidence type="ECO:0000313" key="1">
    <source>
        <dbReference type="EMBL" id="EUJ42163.1"/>
    </source>
</evidence>
<reference evidence="1 2" key="1">
    <citation type="submission" date="2012-12" db="EMBL/GenBank/DDBJ databases">
        <title>Novel taxa of Listeriaceae from agricultural environments in the United States.</title>
        <authorList>
            <person name="den Bakker H.C."/>
            <person name="Allred A."/>
            <person name="Warchocki S."/>
            <person name="Wright E.M."/>
            <person name="Burrell A."/>
            <person name="Nightingale K.K."/>
            <person name="Kephart D."/>
            <person name="Wiedmann M."/>
        </authorList>
    </citation>
    <scope>NUCLEOTIDE SEQUENCE [LARGE SCALE GENOMIC DNA]</scope>
    <source>
        <strain evidence="1 2">FSL F6-1037</strain>
    </source>
</reference>
<dbReference type="OrthoDB" id="2456308at2"/>